<dbReference type="VEuPathDB" id="FungiDB:UMAG_05309"/>
<proteinExistence type="predicted"/>
<dbReference type="RefSeq" id="XP_011392020.1">
    <property type="nucleotide sequence ID" value="XM_011393718.1"/>
</dbReference>
<evidence type="ECO:0000313" key="3">
    <source>
        <dbReference type="Proteomes" id="UP000000561"/>
    </source>
</evidence>
<evidence type="ECO:0000256" key="1">
    <source>
        <dbReference type="SAM" id="SignalP"/>
    </source>
</evidence>
<dbReference type="GeneID" id="23565235"/>
<keyword evidence="3" id="KW-1185">Reference proteome</keyword>
<name>A0A0D1DPD2_MYCMD</name>
<accession>A0A0D1DPD2</accession>
<dbReference type="OrthoDB" id="2556115at2759"/>
<feature type="signal peptide" evidence="1">
    <location>
        <begin position="1"/>
        <end position="22"/>
    </location>
</feature>
<protein>
    <submittedName>
        <fullName evidence="2">Uncharacterized protein</fullName>
    </submittedName>
</protein>
<reference evidence="2 3" key="1">
    <citation type="journal article" date="2006" name="Nature">
        <title>Insights from the genome of the biotrophic fungal plant pathogen Ustilago maydis.</title>
        <authorList>
            <person name="Kamper J."/>
            <person name="Kahmann R."/>
            <person name="Bolker M."/>
            <person name="Ma L.J."/>
            <person name="Brefort T."/>
            <person name="Saville B.J."/>
            <person name="Banuett F."/>
            <person name="Kronstad J.W."/>
            <person name="Gold S.E."/>
            <person name="Muller O."/>
            <person name="Perlin M.H."/>
            <person name="Wosten H.A."/>
            <person name="de Vries R."/>
            <person name="Ruiz-Herrera J."/>
            <person name="Reynaga-Pena C.G."/>
            <person name="Snetselaar K."/>
            <person name="McCann M."/>
            <person name="Perez-Martin J."/>
            <person name="Feldbrugge M."/>
            <person name="Basse C.W."/>
            <person name="Steinberg G."/>
            <person name="Ibeas J.I."/>
            <person name="Holloman W."/>
            <person name="Guzman P."/>
            <person name="Farman M."/>
            <person name="Stajich J.E."/>
            <person name="Sentandreu R."/>
            <person name="Gonzalez-Prieto J.M."/>
            <person name="Kennell J.C."/>
            <person name="Molina L."/>
            <person name="Schirawski J."/>
            <person name="Mendoza-Mendoza A."/>
            <person name="Greilinger D."/>
            <person name="Munch K."/>
            <person name="Rossel N."/>
            <person name="Scherer M."/>
            <person name="Vranes M."/>
            <person name="Ladendorf O."/>
            <person name="Vincon V."/>
            <person name="Fuchs U."/>
            <person name="Sandrock B."/>
            <person name="Meng S."/>
            <person name="Ho E.C."/>
            <person name="Cahill M.J."/>
            <person name="Boyce K.J."/>
            <person name="Klose J."/>
            <person name="Klosterman S.J."/>
            <person name="Deelstra H.J."/>
            <person name="Ortiz-Castellanos L."/>
            <person name="Li W."/>
            <person name="Sanchez-Alonso P."/>
            <person name="Schreier P.H."/>
            <person name="Hauser-Hahn I."/>
            <person name="Vaupel M."/>
            <person name="Koopmann E."/>
            <person name="Friedrich G."/>
            <person name="Voss H."/>
            <person name="Schluter T."/>
            <person name="Margolis J."/>
            <person name="Platt D."/>
            <person name="Swimmer C."/>
            <person name="Gnirke A."/>
            <person name="Chen F."/>
            <person name="Vysotskaia V."/>
            <person name="Mannhaupt G."/>
            <person name="Guldener U."/>
            <person name="Munsterkotter M."/>
            <person name="Haase D."/>
            <person name="Oesterheld M."/>
            <person name="Mewes H.W."/>
            <person name="Mauceli E.W."/>
            <person name="DeCaprio D."/>
            <person name="Wade C.M."/>
            <person name="Butler J."/>
            <person name="Young S."/>
            <person name="Jaffe D.B."/>
            <person name="Calvo S."/>
            <person name="Nusbaum C."/>
            <person name="Galagan J."/>
            <person name="Birren B.W."/>
        </authorList>
    </citation>
    <scope>NUCLEOTIDE SEQUENCE [LARGE SCALE GENOMIC DNA]</scope>
    <source>
        <strain evidence="3">DSM 14603 / FGSC 9021 / UM521</strain>
    </source>
</reference>
<dbReference type="AlphaFoldDB" id="A0A0D1DPD2"/>
<organism evidence="2 3">
    <name type="scientific">Mycosarcoma maydis</name>
    <name type="common">Corn smut fungus</name>
    <name type="synonym">Ustilago maydis</name>
    <dbReference type="NCBI Taxonomy" id="5270"/>
    <lineage>
        <taxon>Eukaryota</taxon>
        <taxon>Fungi</taxon>
        <taxon>Dikarya</taxon>
        <taxon>Basidiomycota</taxon>
        <taxon>Ustilaginomycotina</taxon>
        <taxon>Ustilaginomycetes</taxon>
        <taxon>Ustilaginales</taxon>
        <taxon>Ustilaginaceae</taxon>
        <taxon>Mycosarcoma</taxon>
    </lineage>
</organism>
<feature type="chain" id="PRO_5002229557" evidence="1">
    <location>
        <begin position="23"/>
        <end position="195"/>
    </location>
</feature>
<keyword evidence="1" id="KW-0732">Signal</keyword>
<sequence length="195" mass="21830">MLVFPLVQNALVLFALVLGCSAPRTSKSRSTRFRGAKATIRKGQITDQVQTFITRLSEQELFALNQVKYWIDTQAHPEYQRRLLNNLFQGGTNRSPTLLSLGTNDAGDHMAVSILKPDIETAALLAGPERRRPRGWSTRKGLMLMHLTSNEPPSVVGWIFMKNHRSANALTTSSEMVSLDNFEWLHGLSGIVREV</sequence>
<dbReference type="EMBL" id="CM003158">
    <property type="protein sequence ID" value="KIS66309.1"/>
    <property type="molecule type" value="Genomic_DNA"/>
</dbReference>
<dbReference type="OMA" id="KNHRSAN"/>
<dbReference type="InParanoid" id="A0A0D1DPD2"/>
<dbReference type="eggNOG" id="ENOG502RDT7">
    <property type="taxonomic scope" value="Eukaryota"/>
</dbReference>
<evidence type="ECO:0000313" key="2">
    <source>
        <dbReference type="EMBL" id="KIS66309.1"/>
    </source>
</evidence>
<dbReference type="KEGG" id="uma:UMAG_05309"/>
<dbReference type="Proteomes" id="UP000000561">
    <property type="component" value="Chromosome 19"/>
</dbReference>
<gene>
    <name evidence="2" type="ORF">UMAG_05309</name>
</gene>